<evidence type="ECO:0000313" key="3">
    <source>
        <dbReference type="Proteomes" id="UP000004956"/>
    </source>
</evidence>
<dbReference type="Proteomes" id="UP000004956">
    <property type="component" value="Unassembled WGS sequence"/>
</dbReference>
<feature type="domain" description="Transposase IS66 central" evidence="1">
    <location>
        <begin position="102"/>
        <end position="253"/>
    </location>
</feature>
<keyword evidence="3" id="KW-1185">Reference proteome</keyword>
<dbReference type="Pfam" id="PF03050">
    <property type="entry name" value="DDE_Tnp_IS66"/>
    <property type="match status" value="1"/>
</dbReference>
<evidence type="ECO:0000313" key="2">
    <source>
        <dbReference type="EMBL" id="EHY30876.1"/>
    </source>
</evidence>
<gene>
    <name evidence="2" type="ORF">HMPREF9440_01761</name>
</gene>
<name>H3KG82_9BURK</name>
<organism evidence="2 3">
    <name type="scientific">Sutterella parvirubra YIT 11816</name>
    <dbReference type="NCBI Taxonomy" id="762967"/>
    <lineage>
        <taxon>Bacteria</taxon>
        <taxon>Pseudomonadati</taxon>
        <taxon>Pseudomonadota</taxon>
        <taxon>Betaproteobacteria</taxon>
        <taxon>Burkholderiales</taxon>
        <taxon>Sutterellaceae</taxon>
        <taxon>Sutterella</taxon>
    </lineage>
</organism>
<feature type="non-terminal residue" evidence="2">
    <location>
        <position position="259"/>
    </location>
</feature>
<proteinExistence type="predicted"/>
<reference evidence="2 3" key="1">
    <citation type="submission" date="2011-11" db="EMBL/GenBank/DDBJ databases">
        <authorList>
            <person name="Weinstock G."/>
            <person name="Sodergren E."/>
            <person name="Clifton S."/>
            <person name="Fulton L."/>
            <person name="Fulton B."/>
            <person name="Courtney L."/>
            <person name="Fronick C."/>
            <person name="Harrison M."/>
            <person name="Strong C."/>
            <person name="Farmer C."/>
            <person name="Delahaunty K."/>
            <person name="Markovic C."/>
            <person name="Hall O."/>
            <person name="Minx P."/>
            <person name="Tomlinson C."/>
            <person name="Mitreva M."/>
            <person name="Hou S."/>
            <person name="Chen J."/>
            <person name="Wollam A."/>
            <person name="Pepin K.H."/>
            <person name="Johnson M."/>
            <person name="Bhonagiri V."/>
            <person name="Zhang X."/>
            <person name="Suruliraj S."/>
            <person name="Warren W."/>
            <person name="Chinwalla A."/>
            <person name="Mardis E.R."/>
            <person name="Wilson R.K."/>
        </authorList>
    </citation>
    <scope>NUCLEOTIDE SEQUENCE [LARGE SCALE GENOMIC DNA]</scope>
    <source>
        <strain evidence="2 3">YIT 11816</strain>
    </source>
</reference>
<protein>
    <recommendedName>
        <fullName evidence="1">Transposase IS66 central domain-containing protein</fullName>
    </recommendedName>
</protein>
<dbReference type="HOGENOM" id="CLU_1075715_0_0_4"/>
<evidence type="ECO:0000259" key="1">
    <source>
        <dbReference type="Pfam" id="PF03050"/>
    </source>
</evidence>
<accession>H3KG82</accession>
<dbReference type="AlphaFoldDB" id="H3KG82"/>
<sequence>MATEGTPEVPKKYRPTGRKFNKSELPLEEILEDPRRYAWLPKIVELLGRRTIDVHEMVALLNDFMGCFRQEIALYVDEHGKVYSNLHADSCVGVTPRSSVGMRLIVNMAWTLYHGLSLTRSERMFAEACCFGNKTILKNLQHFSDYVLDPLIERMCGVLGNSAYVGCDETTWNVLEIQGRGVCKATEDPKSQNWILSMCNFGAEIPVSLFLRLDNRSAESMNKAINGAFGEDGFNPEYLVVDGYPGYPALIRKREGNWS</sequence>
<comment type="caution">
    <text evidence="2">The sequence shown here is derived from an EMBL/GenBank/DDBJ whole genome shotgun (WGS) entry which is preliminary data.</text>
</comment>
<dbReference type="EMBL" id="AFBQ01000262">
    <property type="protein sequence ID" value="EHY30876.1"/>
    <property type="molecule type" value="Genomic_DNA"/>
</dbReference>
<dbReference type="InterPro" id="IPR004291">
    <property type="entry name" value="Transposase_IS66_central"/>
</dbReference>